<sequence length="352" mass="40329">MNKNLYPSPYELQEVLSSYTKRAFVDLFARERGVFFLNAKHEEIARDLSYFLYEESEIETLRAFAYQAVAKHTLSGFTVKSSDQFFSLERLYDNIREKGELASKGYSLGALCKEDRQGQKPTYKGRIEYKKKKPGRIEFLEEETGYAEFSFFETATGEWQVEVDGSKSADGKEVQRLFLGSIGKTESISNIYIDALKQKDTIAFFDELATSGLGADWRFLDIKYLAFKRGNIVEDEDDEDQEAGMEELTGIRQAILEGRDLRNDPFVAQYEQGGCIFTAMTYEIENKTSSEIIQLRAEFKGHPKIFEVSITDYALRKGLEAKKEAATISSNRRKELTSLFWNNAKTVFESLI</sequence>
<dbReference type="EMBL" id="VVUY01000005">
    <property type="protein sequence ID" value="KAA2561774.1"/>
    <property type="molecule type" value="Genomic_DNA"/>
</dbReference>
<evidence type="ECO:0000313" key="1">
    <source>
        <dbReference type="EMBL" id="KAA2561774.1"/>
    </source>
</evidence>
<evidence type="ECO:0000313" key="2">
    <source>
        <dbReference type="Proteomes" id="UP000323119"/>
    </source>
</evidence>
<protein>
    <submittedName>
        <fullName evidence="1">Uncharacterized protein</fullName>
    </submittedName>
</protein>
<organism evidence="1 2">
    <name type="scientific">Alistipes onderdonkii</name>
    <dbReference type="NCBI Taxonomy" id="328813"/>
    <lineage>
        <taxon>Bacteria</taxon>
        <taxon>Pseudomonadati</taxon>
        <taxon>Bacteroidota</taxon>
        <taxon>Bacteroidia</taxon>
        <taxon>Bacteroidales</taxon>
        <taxon>Rikenellaceae</taxon>
        <taxon>Alistipes</taxon>
    </lineage>
</organism>
<dbReference type="RefSeq" id="WP_055202293.1">
    <property type="nucleotide sequence ID" value="NZ_JBDFUH010000018.1"/>
</dbReference>
<dbReference type="Proteomes" id="UP000323119">
    <property type="component" value="Unassembled WGS sequence"/>
</dbReference>
<dbReference type="AlphaFoldDB" id="A0A9P3ZJQ2"/>
<accession>A0A9P3ZJQ2</accession>
<proteinExistence type="predicted"/>
<comment type="caution">
    <text evidence="1">The sequence shown here is derived from an EMBL/GenBank/DDBJ whole genome shotgun (WGS) entry which is preliminary data.</text>
</comment>
<name>A0A9P3ZJQ2_9BACT</name>
<reference evidence="1 2" key="1">
    <citation type="journal article" date="2019" name="Nat. Med.">
        <title>A library of human gut bacterial isolates paired with longitudinal multiomics data enables mechanistic microbiome research.</title>
        <authorList>
            <person name="Poyet M."/>
            <person name="Groussin M."/>
            <person name="Gibbons S.M."/>
            <person name="Avila-Pacheco J."/>
            <person name="Jiang X."/>
            <person name="Kearney S.M."/>
            <person name="Perrotta A.R."/>
            <person name="Berdy B."/>
            <person name="Zhao S."/>
            <person name="Lieberman T.D."/>
            <person name="Swanson P.K."/>
            <person name="Smith M."/>
            <person name="Roesemann S."/>
            <person name="Alexander J.E."/>
            <person name="Rich S.A."/>
            <person name="Livny J."/>
            <person name="Vlamakis H."/>
            <person name="Clish C."/>
            <person name="Bullock K."/>
            <person name="Deik A."/>
            <person name="Scott J."/>
            <person name="Pierce K.A."/>
            <person name="Xavier R.J."/>
            <person name="Alm E.J."/>
        </authorList>
    </citation>
    <scope>NUCLEOTIDE SEQUENCE [LARGE SCALE GENOMIC DNA]</scope>
    <source>
        <strain evidence="1 2">BIOML-A204</strain>
    </source>
</reference>
<gene>
    <name evidence="1" type="ORF">F2S36_07460</name>
</gene>